<sequence>MAQGKPVLTCGQDQTFVETGVTGILMEQFDAGIAADHLRTLASDRAKVKQLGQAARPRIAALCDPRRQAAALADVWIEAAQKKRGA</sequence>
<protein>
    <submittedName>
        <fullName evidence="1">Uncharacterized protein</fullName>
    </submittedName>
</protein>
<evidence type="ECO:0000313" key="1">
    <source>
        <dbReference type="EMBL" id="GGE35026.1"/>
    </source>
</evidence>
<dbReference type="Proteomes" id="UP000602745">
    <property type="component" value="Unassembled WGS sequence"/>
</dbReference>
<dbReference type="EMBL" id="BMCP01000001">
    <property type="protein sequence ID" value="GGE35026.1"/>
    <property type="molecule type" value="Genomic_DNA"/>
</dbReference>
<evidence type="ECO:0000313" key="2">
    <source>
        <dbReference type="Proteomes" id="UP000602745"/>
    </source>
</evidence>
<dbReference type="Gene3D" id="3.40.50.2000">
    <property type="entry name" value="Glycogen Phosphorylase B"/>
    <property type="match status" value="1"/>
</dbReference>
<organism evidence="1 2">
    <name type="scientific">Agaricicola taiwanensis</name>
    <dbReference type="NCBI Taxonomy" id="591372"/>
    <lineage>
        <taxon>Bacteria</taxon>
        <taxon>Pseudomonadati</taxon>
        <taxon>Pseudomonadota</taxon>
        <taxon>Alphaproteobacteria</taxon>
        <taxon>Rhodobacterales</taxon>
        <taxon>Paracoccaceae</taxon>
        <taxon>Agaricicola</taxon>
    </lineage>
</organism>
<gene>
    <name evidence="1" type="ORF">GCM10007276_10670</name>
</gene>
<accession>A0A8J2YGG6</accession>
<reference evidence="1" key="1">
    <citation type="journal article" date="2014" name="Int. J. Syst. Evol. Microbiol.">
        <title>Complete genome sequence of Corynebacterium casei LMG S-19264T (=DSM 44701T), isolated from a smear-ripened cheese.</title>
        <authorList>
            <consortium name="US DOE Joint Genome Institute (JGI-PGF)"/>
            <person name="Walter F."/>
            <person name="Albersmeier A."/>
            <person name="Kalinowski J."/>
            <person name="Ruckert C."/>
        </authorList>
    </citation>
    <scope>NUCLEOTIDE SEQUENCE</scope>
    <source>
        <strain evidence="1">CCM 7684</strain>
    </source>
</reference>
<keyword evidence="2" id="KW-1185">Reference proteome</keyword>
<comment type="caution">
    <text evidence="1">The sequence shown here is derived from an EMBL/GenBank/DDBJ whole genome shotgun (WGS) entry which is preliminary data.</text>
</comment>
<proteinExistence type="predicted"/>
<name>A0A8J2YGG6_9RHOB</name>
<reference evidence="1" key="2">
    <citation type="submission" date="2020-09" db="EMBL/GenBank/DDBJ databases">
        <authorList>
            <person name="Sun Q."/>
            <person name="Sedlacek I."/>
        </authorList>
    </citation>
    <scope>NUCLEOTIDE SEQUENCE</scope>
    <source>
        <strain evidence="1">CCM 7684</strain>
    </source>
</reference>
<dbReference type="SUPFAM" id="SSF53756">
    <property type="entry name" value="UDP-Glycosyltransferase/glycogen phosphorylase"/>
    <property type="match status" value="1"/>
</dbReference>
<dbReference type="AlphaFoldDB" id="A0A8J2YGG6"/>